<sequence>MLSLFVVALASATLLPGGSEVWLARLWCLGEPELALWLVATSGNTLGSLVNIGLGRYARRFQHRRWFPASPQGLDRAERWYRRFGEWSLLLSWMPVIGDPLTVLAGIFRLPWWRAALLITLAKGSRYAVVLYLAQAWLAPLCSGN</sequence>
<dbReference type="GO" id="GO:0005886">
    <property type="term" value="C:plasma membrane"/>
    <property type="evidence" value="ECO:0007669"/>
    <property type="project" value="UniProtKB-ARBA"/>
</dbReference>
<reference evidence="3" key="1">
    <citation type="journal article" date="2021" name="PeerJ">
        <title>Extensive microbial diversity within the chicken gut microbiome revealed by metagenomics and culture.</title>
        <authorList>
            <person name="Gilroy R."/>
            <person name="Ravi A."/>
            <person name="Getino M."/>
            <person name="Pursley I."/>
            <person name="Horton D.L."/>
            <person name="Alikhan N.F."/>
            <person name="Baker D."/>
            <person name="Gharbi K."/>
            <person name="Hall N."/>
            <person name="Watson M."/>
            <person name="Adriaenssens E.M."/>
            <person name="Foster-Nyarko E."/>
            <person name="Jarju S."/>
            <person name="Secka A."/>
            <person name="Antonio M."/>
            <person name="Oren A."/>
            <person name="Chaudhuri R.R."/>
            <person name="La Ragione R."/>
            <person name="Hildebrand F."/>
            <person name="Pallen M.J."/>
        </authorList>
    </citation>
    <scope>NUCLEOTIDE SEQUENCE</scope>
    <source>
        <strain evidence="3">1193</strain>
    </source>
</reference>
<evidence type="ECO:0000259" key="2">
    <source>
        <dbReference type="Pfam" id="PF09335"/>
    </source>
</evidence>
<evidence type="ECO:0000256" key="1">
    <source>
        <dbReference type="SAM" id="Phobius"/>
    </source>
</evidence>
<dbReference type="AlphaFoldDB" id="A0A9D2B5S2"/>
<dbReference type="PANTHER" id="PTHR42709">
    <property type="entry name" value="ALKALINE PHOSPHATASE LIKE PROTEIN"/>
    <property type="match status" value="1"/>
</dbReference>
<dbReference type="Proteomes" id="UP000824248">
    <property type="component" value="Unassembled WGS sequence"/>
</dbReference>
<feature type="transmembrane region" description="Helical" evidence="1">
    <location>
        <begin position="35"/>
        <end position="55"/>
    </location>
</feature>
<protein>
    <submittedName>
        <fullName evidence="3">DedA family protein</fullName>
    </submittedName>
</protein>
<name>A0A9D2B5S2_9GAMM</name>
<accession>A0A9D2B5S2</accession>
<dbReference type="Pfam" id="PF09335">
    <property type="entry name" value="VTT_dom"/>
    <property type="match status" value="1"/>
</dbReference>
<gene>
    <name evidence="3" type="ORF">H9854_04340</name>
</gene>
<keyword evidence="1" id="KW-1133">Transmembrane helix</keyword>
<proteinExistence type="predicted"/>
<keyword evidence="1" id="KW-0812">Transmembrane</keyword>
<evidence type="ECO:0000313" key="3">
    <source>
        <dbReference type="EMBL" id="HIX61449.1"/>
    </source>
</evidence>
<keyword evidence="1" id="KW-0472">Membrane</keyword>
<reference evidence="3" key="2">
    <citation type="submission" date="2021-04" db="EMBL/GenBank/DDBJ databases">
        <authorList>
            <person name="Gilroy R."/>
        </authorList>
    </citation>
    <scope>NUCLEOTIDE SEQUENCE</scope>
    <source>
        <strain evidence="3">1193</strain>
    </source>
</reference>
<dbReference type="EMBL" id="DXFC01000128">
    <property type="protein sequence ID" value="HIX61449.1"/>
    <property type="molecule type" value="Genomic_DNA"/>
</dbReference>
<dbReference type="InterPro" id="IPR051311">
    <property type="entry name" value="DedA_domain"/>
</dbReference>
<dbReference type="InterPro" id="IPR032816">
    <property type="entry name" value="VTT_dom"/>
</dbReference>
<evidence type="ECO:0000313" key="4">
    <source>
        <dbReference type="Proteomes" id="UP000824248"/>
    </source>
</evidence>
<dbReference type="PANTHER" id="PTHR42709:SF4">
    <property type="entry name" value="INNER MEMBRANE PROTEIN YQAA"/>
    <property type="match status" value="1"/>
</dbReference>
<organism evidence="3 4">
    <name type="scientific">Candidatus Halomonas stercoripullorum</name>
    <dbReference type="NCBI Taxonomy" id="2838617"/>
    <lineage>
        <taxon>Bacteria</taxon>
        <taxon>Pseudomonadati</taxon>
        <taxon>Pseudomonadota</taxon>
        <taxon>Gammaproteobacteria</taxon>
        <taxon>Oceanospirillales</taxon>
        <taxon>Halomonadaceae</taxon>
        <taxon>Halomonas</taxon>
    </lineage>
</organism>
<feature type="domain" description="VTT" evidence="2">
    <location>
        <begin position="36"/>
        <end position="133"/>
    </location>
</feature>
<comment type="caution">
    <text evidence="3">The sequence shown here is derived from an EMBL/GenBank/DDBJ whole genome shotgun (WGS) entry which is preliminary data.</text>
</comment>